<dbReference type="Proteomes" id="UP000263957">
    <property type="component" value="Unassembled WGS sequence"/>
</dbReference>
<keyword evidence="3" id="KW-1003">Cell membrane</keyword>
<evidence type="ECO:0000256" key="2">
    <source>
        <dbReference type="ARBA" id="ARBA00022448"/>
    </source>
</evidence>
<evidence type="ECO:0000256" key="4">
    <source>
        <dbReference type="ARBA" id="ARBA00022692"/>
    </source>
</evidence>
<dbReference type="GO" id="GO:0005524">
    <property type="term" value="F:ATP binding"/>
    <property type="evidence" value="ECO:0007669"/>
    <property type="project" value="UniProtKB-KW"/>
</dbReference>
<evidence type="ECO:0000256" key="3">
    <source>
        <dbReference type="ARBA" id="ARBA00022475"/>
    </source>
</evidence>
<feature type="transmembrane region" description="Helical" evidence="9">
    <location>
        <begin position="90"/>
        <end position="112"/>
    </location>
</feature>
<sequence length="608" mass="64834">MPTSCWTRRRGIIITSEVVTAEAPRQTGSLRRLFAAYFRPHLGWFAVGTLMALLTSLSAMGYSLVLKELGDRLQANFGDEAAAPIAGPDWIWWIGGAIVALSCARALTLYLMTVFNNTGVQRGLVSVQSSQFDSLTDGDYARVAADASGDFVSRFINDVNAIRDAALRFANNFTKSTITVIGMFGVMIVIDWQLTLLLLVAYPIAFGPVIGLGNRIRKRSKQAQKQVGQVTSLLSEGFQSARVVKAYGLEPYQKSRARQGFKERSKLFLKVLTDRAAVDPILEVAGGAALAGILGFAAWRMSEGAMTLGDLLGFIAALGIVSPELRALGTLNAVAQEGGAAADRVFEIVDATTHIADAPDAERLTRASGQIEFDAVTFAYPDGTRALNGLSFKAAPGETVAIVGPSGAGKSTVFNLLMRLYDAETGSVRVDGHDVRRVIGDTLRANIGLVAQDSALFDDTIQNNIALGRLGATNAEIEAAAKAANAHEFISAMPEGYQSPAGEMGRNLSGGQRQRVALARAILRGAPILLLDEATSALDAESEAKVQAALAEFSRGRTTLIIAHRLSTVRAADRIIVMEDGRAVEKGTHDTLMASSGAYKRLVELQLS</sequence>
<keyword evidence="2" id="KW-0813">Transport</keyword>
<evidence type="ECO:0000256" key="5">
    <source>
        <dbReference type="ARBA" id="ARBA00022741"/>
    </source>
</evidence>
<accession>A0A356WB13</accession>
<gene>
    <name evidence="12" type="ORF">DD728_15250</name>
</gene>
<proteinExistence type="predicted"/>
<dbReference type="SUPFAM" id="SSF52540">
    <property type="entry name" value="P-loop containing nucleoside triphosphate hydrolases"/>
    <property type="match status" value="1"/>
</dbReference>
<keyword evidence="6" id="KW-0067">ATP-binding</keyword>
<evidence type="ECO:0000256" key="9">
    <source>
        <dbReference type="SAM" id="Phobius"/>
    </source>
</evidence>
<dbReference type="InterPro" id="IPR036640">
    <property type="entry name" value="ABC1_TM_sf"/>
</dbReference>
<reference evidence="12 13" key="1">
    <citation type="journal article" date="2018" name="Nat. Biotechnol.">
        <title>A standardized bacterial taxonomy based on genome phylogeny substantially revises the tree of life.</title>
        <authorList>
            <person name="Parks D.H."/>
            <person name="Chuvochina M."/>
            <person name="Waite D.W."/>
            <person name="Rinke C."/>
            <person name="Skarshewski A."/>
            <person name="Chaumeil P.A."/>
            <person name="Hugenholtz P."/>
        </authorList>
    </citation>
    <scope>NUCLEOTIDE SEQUENCE [LARGE SCALE GENOMIC DNA]</scope>
    <source>
        <strain evidence="12">UBA10378</strain>
    </source>
</reference>
<comment type="subcellular location">
    <subcellularLocation>
        <location evidence="1">Cell membrane</location>
        <topology evidence="1">Multi-pass membrane protein</topology>
    </subcellularLocation>
</comment>
<dbReference type="InterPro" id="IPR011527">
    <property type="entry name" value="ABC1_TM_dom"/>
</dbReference>
<dbReference type="InterPro" id="IPR003439">
    <property type="entry name" value="ABC_transporter-like_ATP-bd"/>
</dbReference>
<keyword evidence="7 9" id="KW-1133">Transmembrane helix</keyword>
<comment type="caution">
    <text evidence="12">The sequence shown here is derived from an EMBL/GenBank/DDBJ whole genome shotgun (WGS) entry which is preliminary data.</text>
</comment>
<dbReference type="GO" id="GO:0016887">
    <property type="term" value="F:ATP hydrolysis activity"/>
    <property type="evidence" value="ECO:0007669"/>
    <property type="project" value="InterPro"/>
</dbReference>
<keyword evidence="4 9" id="KW-0812">Transmembrane</keyword>
<dbReference type="Gene3D" id="1.20.1560.10">
    <property type="entry name" value="ABC transporter type 1, transmembrane domain"/>
    <property type="match status" value="1"/>
</dbReference>
<dbReference type="PROSITE" id="PS50893">
    <property type="entry name" value="ABC_TRANSPORTER_2"/>
    <property type="match status" value="1"/>
</dbReference>
<dbReference type="CDD" id="cd18552">
    <property type="entry name" value="ABC_6TM_MsbA_like"/>
    <property type="match status" value="1"/>
</dbReference>
<feature type="domain" description="ABC transmembrane type-1" evidence="11">
    <location>
        <begin position="46"/>
        <end position="337"/>
    </location>
</feature>
<feature type="transmembrane region" description="Helical" evidence="9">
    <location>
        <begin position="42"/>
        <end position="65"/>
    </location>
</feature>
<evidence type="ECO:0000256" key="7">
    <source>
        <dbReference type="ARBA" id="ARBA00022989"/>
    </source>
</evidence>
<dbReference type="SUPFAM" id="SSF90123">
    <property type="entry name" value="ABC transporter transmembrane region"/>
    <property type="match status" value="1"/>
</dbReference>
<dbReference type="EMBL" id="DOGS01000308">
    <property type="protein sequence ID" value="HBQ50208.1"/>
    <property type="molecule type" value="Genomic_DNA"/>
</dbReference>
<dbReference type="PANTHER" id="PTHR43394">
    <property type="entry name" value="ATP-DEPENDENT PERMEASE MDL1, MITOCHONDRIAL"/>
    <property type="match status" value="1"/>
</dbReference>
<evidence type="ECO:0000256" key="1">
    <source>
        <dbReference type="ARBA" id="ARBA00004651"/>
    </source>
</evidence>
<dbReference type="AlphaFoldDB" id="A0A356WB13"/>
<keyword evidence="8 9" id="KW-0472">Membrane</keyword>
<organism evidence="12 13">
    <name type="scientific">Hyphomonas atlantica</name>
    <dbReference type="NCBI Taxonomy" id="1280948"/>
    <lineage>
        <taxon>Bacteria</taxon>
        <taxon>Pseudomonadati</taxon>
        <taxon>Pseudomonadota</taxon>
        <taxon>Alphaproteobacteria</taxon>
        <taxon>Hyphomonadales</taxon>
        <taxon>Hyphomonadaceae</taxon>
        <taxon>Hyphomonas</taxon>
    </lineage>
</organism>
<dbReference type="InterPro" id="IPR027417">
    <property type="entry name" value="P-loop_NTPase"/>
</dbReference>
<protein>
    <submittedName>
        <fullName evidence="12">ABC transporter permease</fullName>
    </submittedName>
</protein>
<evidence type="ECO:0000259" key="10">
    <source>
        <dbReference type="PROSITE" id="PS50893"/>
    </source>
</evidence>
<dbReference type="GO" id="GO:0015421">
    <property type="term" value="F:ABC-type oligopeptide transporter activity"/>
    <property type="evidence" value="ECO:0007669"/>
    <property type="project" value="TreeGrafter"/>
</dbReference>
<dbReference type="SMART" id="SM00382">
    <property type="entry name" value="AAA"/>
    <property type="match status" value="1"/>
</dbReference>
<keyword evidence="5" id="KW-0547">Nucleotide-binding</keyword>
<feature type="domain" description="ABC transporter" evidence="10">
    <location>
        <begin position="371"/>
        <end position="605"/>
    </location>
</feature>
<feature type="transmembrane region" description="Helical" evidence="9">
    <location>
        <begin position="173"/>
        <end position="190"/>
    </location>
</feature>
<dbReference type="PANTHER" id="PTHR43394:SF1">
    <property type="entry name" value="ATP-BINDING CASSETTE SUB-FAMILY B MEMBER 10, MITOCHONDRIAL"/>
    <property type="match status" value="1"/>
</dbReference>
<dbReference type="InterPro" id="IPR017871">
    <property type="entry name" value="ABC_transporter-like_CS"/>
</dbReference>
<dbReference type="GO" id="GO:0005886">
    <property type="term" value="C:plasma membrane"/>
    <property type="evidence" value="ECO:0007669"/>
    <property type="project" value="UniProtKB-SubCell"/>
</dbReference>
<evidence type="ECO:0000313" key="13">
    <source>
        <dbReference type="Proteomes" id="UP000263957"/>
    </source>
</evidence>
<dbReference type="Pfam" id="PF00664">
    <property type="entry name" value="ABC_membrane"/>
    <property type="match status" value="1"/>
</dbReference>
<evidence type="ECO:0000313" key="12">
    <source>
        <dbReference type="EMBL" id="HBQ50208.1"/>
    </source>
</evidence>
<dbReference type="Gene3D" id="3.40.50.300">
    <property type="entry name" value="P-loop containing nucleotide triphosphate hydrolases"/>
    <property type="match status" value="1"/>
</dbReference>
<evidence type="ECO:0000256" key="8">
    <source>
        <dbReference type="ARBA" id="ARBA00023136"/>
    </source>
</evidence>
<dbReference type="PROSITE" id="PS00211">
    <property type="entry name" value="ABC_TRANSPORTER_1"/>
    <property type="match status" value="1"/>
</dbReference>
<feature type="transmembrane region" description="Helical" evidence="9">
    <location>
        <begin position="196"/>
        <end position="216"/>
    </location>
</feature>
<dbReference type="FunFam" id="3.40.50.300:FF:000221">
    <property type="entry name" value="Multidrug ABC transporter ATP-binding protein"/>
    <property type="match status" value="1"/>
</dbReference>
<evidence type="ECO:0000256" key="6">
    <source>
        <dbReference type="ARBA" id="ARBA00022840"/>
    </source>
</evidence>
<dbReference type="InterPro" id="IPR039421">
    <property type="entry name" value="Type_1_exporter"/>
</dbReference>
<name>A0A356WB13_9PROT</name>
<dbReference type="InterPro" id="IPR003593">
    <property type="entry name" value="AAA+_ATPase"/>
</dbReference>
<feature type="transmembrane region" description="Helical" evidence="9">
    <location>
        <begin position="276"/>
        <end position="299"/>
    </location>
</feature>
<dbReference type="PROSITE" id="PS50929">
    <property type="entry name" value="ABC_TM1F"/>
    <property type="match status" value="1"/>
</dbReference>
<evidence type="ECO:0000259" key="11">
    <source>
        <dbReference type="PROSITE" id="PS50929"/>
    </source>
</evidence>
<dbReference type="Pfam" id="PF00005">
    <property type="entry name" value="ABC_tran"/>
    <property type="match status" value="1"/>
</dbReference>